<organism evidence="2">
    <name type="scientific">Homalodisca liturata</name>
    <dbReference type="NCBI Taxonomy" id="320908"/>
    <lineage>
        <taxon>Eukaryota</taxon>
        <taxon>Metazoa</taxon>
        <taxon>Ecdysozoa</taxon>
        <taxon>Arthropoda</taxon>
        <taxon>Hexapoda</taxon>
        <taxon>Insecta</taxon>
        <taxon>Pterygota</taxon>
        <taxon>Neoptera</taxon>
        <taxon>Paraneoptera</taxon>
        <taxon>Hemiptera</taxon>
        <taxon>Auchenorrhyncha</taxon>
        <taxon>Membracoidea</taxon>
        <taxon>Cicadellidae</taxon>
        <taxon>Cicadellinae</taxon>
        <taxon>Proconiini</taxon>
        <taxon>Homalodisca</taxon>
    </lineage>
</organism>
<gene>
    <name evidence="2" type="ORF">g.2391</name>
</gene>
<accession>A0A1B6JA42</accession>
<protein>
    <submittedName>
        <fullName evidence="2">Uncharacterized protein</fullName>
    </submittedName>
</protein>
<dbReference type="AlphaFoldDB" id="A0A1B6JA42"/>
<dbReference type="EMBL" id="GECU01011687">
    <property type="protein sequence ID" value="JAS96019.1"/>
    <property type="molecule type" value="Transcribed_RNA"/>
</dbReference>
<feature type="region of interest" description="Disordered" evidence="1">
    <location>
        <begin position="69"/>
        <end position="90"/>
    </location>
</feature>
<feature type="non-terminal residue" evidence="2">
    <location>
        <position position="1"/>
    </location>
</feature>
<evidence type="ECO:0000256" key="1">
    <source>
        <dbReference type="SAM" id="MobiDB-lite"/>
    </source>
</evidence>
<sequence length="107" mass="11542">LNKLSFNEARKEYRRRIAPTPKKGVSYSEAASAPVQSAQCPSCTALEGMVLKLTEQVAALVKQLAAGTGQNQLASTSNPSQAVHTPHTMSNTQIQACPTVSYSYFQR</sequence>
<reference evidence="2" key="1">
    <citation type="submission" date="2015-11" db="EMBL/GenBank/DDBJ databases">
        <title>De novo transcriptome assembly of four potential Pierce s Disease insect vectors from Arizona vineyards.</title>
        <authorList>
            <person name="Tassone E.E."/>
        </authorList>
    </citation>
    <scope>NUCLEOTIDE SEQUENCE</scope>
</reference>
<name>A0A1B6JA42_9HEMI</name>
<proteinExistence type="predicted"/>
<evidence type="ECO:0000313" key="2">
    <source>
        <dbReference type="EMBL" id="JAS96019.1"/>
    </source>
</evidence>